<dbReference type="Proteomes" id="UP000298774">
    <property type="component" value="Plasmid p2"/>
</dbReference>
<dbReference type="EMBL" id="CP032341">
    <property type="protein sequence ID" value="QCO12339.1"/>
    <property type="molecule type" value="Genomic_DNA"/>
</dbReference>
<accession>A0A4D8QZ67</accession>
<name>A0A4D8QZ67_AZOBR</name>
<evidence type="ECO:0000313" key="1">
    <source>
        <dbReference type="EMBL" id="QCO12339.1"/>
    </source>
</evidence>
<reference evidence="1 2" key="1">
    <citation type="submission" date="2018-09" db="EMBL/GenBank/DDBJ databases">
        <title>Whole genome based analysis of evolution and adaptive divergence in Indian and Brazilian strains of Azospirillum brasilense.</title>
        <authorList>
            <person name="Singh C."/>
            <person name="Tripathi A.K."/>
        </authorList>
    </citation>
    <scope>NUCLEOTIDE SEQUENCE [LARGE SCALE GENOMIC DNA]</scope>
    <source>
        <strain evidence="1 2">MTCC4038</strain>
        <plasmid evidence="1 2">p2</plasmid>
    </source>
</reference>
<proteinExistence type="predicted"/>
<sequence length="78" mass="6872">MVVSGQLANAGGLSVGDGAALTVARSGVVAGGTLALNNGGSATVGGVVAVPVTVAHGGAMTVVEGGGVGGTLAVNGGT</sequence>
<dbReference type="RefSeq" id="WP_175424494.1">
    <property type="nucleotide sequence ID" value="NZ_CP032341.1"/>
</dbReference>
<gene>
    <name evidence="1" type="ORF">D3868_25385</name>
</gene>
<dbReference type="AlphaFoldDB" id="A0A4D8QZ67"/>
<geneLocation type="plasmid" evidence="1 2">
    <name>p2</name>
</geneLocation>
<evidence type="ECO:0000313" key="2">
    <source>
        <dbReference type="Proteomes" id="UP000298774"/>
    </source>
</evidence>
<organism evidence="1 2">
    <name type="scientific">Azospirillum brasilense</name>
    <dbReference type="NCBI Taxonomy" id="192"/>
    <lineage>
        <taxon>Bacteria</taxon>
        <taxon>Pseudomonadati</taxon>
        <taxon>Pseudomonadota</taxon>
        <taxon>Alphaproteobacteria</taxon>
        <taxon>Rhodospirillales</taxon>
        <taxon>Azospirillaceae</taxon>
        <taxon>Azospirillum</taxon>
    </lineage>
</organism>
<protein>
    <submittedName>
        <fullName evidence="1">Uncharacterized protein</fullName>
    </submittedName>
</protein>
<keyword evidence="1" id="KW-0614">Plasmid</keyword>